<dbReference type="AlphaFoldDB" id="A0A382NJF1"/>
<protein>
    <recommendedName>
        <fullName evidence="2">MobA-like NTP transferase domain-containing protein</fullName>
    </recommendedName>
</protein>
<dbReference type="InterPro" id="IPR029044">
    <property type="entry name" value="Nucleotide-diphossugar_trans"/>
</dbReference>
<reference evidence="1" key="1">
    <citation type="submission" date="2018-05" db="EMBL/GenBank/DDBJ databases">
        <authorList>
            <person name="Lanie J.A."/>
            <person name="Ng W.-L."/>
            <person name="Kazmierczak K.M."/>
            <person name="Andrzejewski T.M."/>
            <person name="Davidsen T.M."/>
            <person name="Wayne K.J."/>
            <person name="Tettelin H."/>
            <person name="Glass J.I."/>
            <person name="Rusch D."/>
            <person name="Podicherti R."/>
            <person name="Tsui H.-C.T."/>
            <person name="Winkler M.E."/>
        </authorList>
    </citation>
    <scope>NUCLEOTIDE SEQUENCE</scope>
</reference>
<gene>
    <name evidence="1" type="ORF">METZ01_LOCUS313664</name>
</gene>
<dbReference type="EMBL" id="UINC01100616">
    <property type="protein sequence ID" value="SVC60810.1"/>
    <property type="molecule type" value="Genomic_DNA"/>
</dbReference>
<organism evidence="1">
    <name type="scientific">marine metagenome</name>
    <dbReference type="NCBI Taxonomy" id="408172"/>
    <lineage>
        <taxon>unclassified sequences</taxon>
        <taxon>metagenomes</taxon>
        <taxon>ecological metagenomes</taxon>
    </lineage>
</organism>
<evidence type="ECO:0000313" key="1">
    <source>
        <dbReference type="EMBL" id="SVC60810.1"/>
    </source>
</evidence>
<dbReference type="Gene3D" id="3.90.550.10">
    <property type="entry name" value="Spore Coat Polysaccharide Biosynthesis Protein SpsA, Chain A"/>
    <property type="match status" value="1"/>
</dbReference>
<proteinExistence type="predicted"/>
<name>A0A382NJF1_9ZZZZ</name>
<accession>A0A382NJF1</accession>
<feature type="non-terminal residue" evidence="1">
    <location>
        <position position="33"/>
    </location>
</feature>
<sequence>MMKEAVILAAGMGTRLSDAIAGKPKGLIVFDRY</sequence>
<dbReference type="SUPFAM" id="SSF53448">
    <property type="entry name" value="Nucleotide-diphospho-sugar transferases"/>
    <property type="match status" value="1"/>
</dbReference>
<evidence type="ECO:0008006" key="2">
    <source>
        <dbReference type="Google" id="ProtNLM"/>
    </source>
</evidence>